<keyword evidence="1 3" id="KW-0929">Antimicrobial</keyword>
<name>A0AAU9EEF5_9CAUD</name>
<dbReference type="Gene3D" id="1.10.530.40">
    <property type="match status" value="1"/>
</dbReference>
<dbReference type="InterPro" id="IPR023346">
    <property type="entry name" value="Lysozyme-like_dom_sf"/>
</dbReference>
<reference evidence="4 5" key="1">
    <citation type="submission" date="2023-07" db="EMBL/GenBank/DDBJ databases">
        <title>Complete genome sequence of Pseudomonas phage Ep4.</title>
        <authorList>
            <person name="Aono M."/>
            <person name="Yagi H."/>
            <person name="Kobayashi K."/>
        </authorList>
    </citation>
    <scope>NUCLEOTIDE SEQUENCE [LARGE SCALE GENOMIC DNA]</scope>
    <source>
        <strain evidence="4 5">Ep4</strain>
    </source>
</reference>
<keyword evidence="5" id="KW-1185">Reference proteome</keyword>
<dbReference type="SUPFAM" id="SSF53955">
    <property type="entry name" value="Lysozyme-like"/>
    <property type="match status" value="1"/>
</dbReference>
<dbReference type="Proteomes" id="UP001304640">
    <property type="component" value="Segment"/>
</dbReference>
<evidence type="ECO:0000313" key="4">
    <source>
        <dbReference type="EMBL" id="BEQ12911.1"/>
    </source>
</evidence>
<dbReference type="InterPro" id="IPR002196">
    <property type="entry name" value="Glyco_hydro_24"/>
</dbReference>
<dbReference type="GO" id="GO:0003796">
    <property type="term" value="F:lysozyme activity"/>
    <property type="evidence" value="ECO:0007669"/>
    <property type="project" value="UniProtKB-EC"/>
</dbReference>
<dbReference type="EMBL" id="LC776701">
    <property type="protein sequence ID" value="BEQ12911.1"/>
    <property type="molecule type" value="Genomic_DNA"/>
</dbReference>
<dbReference type="GO" id="GO:0009253">
    <property type="term" value="P:peptidoglycan catabolic process"/>
    <property type="evidence" value="ECO:0007669"/>
    <property type="project" value="InterPro"/>
</dbReference>
<dbReference type="PANTHER" id="PTHR38107:SF3">
    <property type="entry name" value="LYSOZYME RRRD-RELATED"/>
    <property type="match status" value="1"/>
</dbReference>
<evidence type="ECO:0000256" key="1">
    <source>
        <dbReference type="ARBA" id="ARBA00022529"/>
    </source>
</evidence>
<keyword evidence="3" id="KW-0326">Glycosidase</keyword>
<dbReference type="InterPro" id="IPR051018">
    <property type="entry name" value="Bacteriophage_GH24"/>
</dbReference>
<comment type="catalytic activity">
    <reaction evidence="3">
        <text>Hydrolysis of (1-&gt;4)-beta-linkages between N-acetylmuramic acid and N-acetyl-D-glucosamine residues in a peptidoglycan and between N-acetyl-D-glucosamine residues in chitodextrins.</text>
        <dbReference type="EC" id="3.2.1.17"/>
    </reaction>
</comment>
<dbReference type="PANTHER" id="PTHR38107">
    <property type="match status" value="1"/>
</dbReference>
<dbReference type="Pfam" id="PF00959">
    <property type="entry name" value="Phage_lysozyme"/>
    <property type="match status" value="1"/>
</dbReference>
<evidence type="ECO:0000313" key="5">
    <source>
        <dbReference type="Proteomes" id="UP001304640"/>
    </source>
</evidence>
<dbReference type="InterPro" id="IPR023347">
    <property type="entry name" value="Lysozyme_dom_sf"/>
</dbReference>
<keyword evidence="2 3" id="KW-0081">Bacteriolytic enzyme</keyword>
<dbReference type="GO" id="GO:0031640">
    <property type="term" value="P:killing of cells of another organism"/>
    <property type="evidence" value="ECO:0007669"/>
    <property type="project" value="UniProtKB-KW"/>
</dbReference>
<organism evidence="4 5">
    <name type="scientific">Pseudomonas phage Ep4</name>
    <dbReference type="NCBI Taxonomy" id="3057492"/>
    <lineage>
        <taxon>Viruses</taxon>
        <taxon>Duplodnaviria</taxon>
        <taxon>Heunggongvirae</taxon>
        <taxon>Uroviricota</taxon>
        <taxon>Caudoviricetes</taxon>
        <taxon>Autographivirales</taxon>
        <taxon>Autoscriptoviridae</taxon>
        <taxon>Corkvirinae</taxon>
        <taxon>Actinidiaevirus</taxon>
        <taxon>Actinidiaevirus Ep4</taxon>
    </lineage>
</organism>
<gene>
    <name evidence="4" type="ORF">Ep4_052</name>
</gene>
<proteinExistence type="inferred from homology"/>
<evidence type="ECO:0000256" key="3">
    <source>
        <dbReference type="RuleBase" id="RU003788"/>
    </source>
</evidence>
<dbReference type="GO" id="GO:0042742">
    <property type="term" value="P:defense response to bacterium"/>
    <property type="evidence" value="ECO:0007669"/>
    <property type="project" value="UniProtKB-KW"/>
</dbReference>
<dbReference type="EC" id="3.2.1.17" evidence="3"/>
<protein>
    <recommendedName>
        <fullName evidence="3">Lysozyme</fullName>
        <ecNumber evidence="3">3.2.1.17</ecNumber>
    </recommendedName>
</protein>
<dbReference type="GO" id="GO:0016998">
    <property type="term" value="P:cell wall macromolecule catabolic process"/>
    <property type="evidence" value="ECO:0007669"/>
    <property type="project" value="InterPro"/>
</dbReference>
<comment type="similarity">
    <text evidence="3">Belongs to the glycosyl hydrolase 24 family.</text>
</comment>
<evidence type="ECO:0000256" key="2">
    <source>
        <dbReference type="ARBA" id="ARBA00022638"/>
    </source>
</evidence>
<keyword evidence="3" id="KW-0378">Hydrolase</keyword>
<accession>A0AAU9EEF5</accession>
<sequence length="196" mass="21659">MPKMDAKSVSKLTGILFAAIASVVVYNEGYKEVAYQDSANVWTICYGETNGVRPGQVSTRAACDKQLQASVNEHSKALVGLPEGMPHVVTIGAIDAAYNLGVDQFRNSQVYSQLLLRNYTDAGKAVLAFRYITVDPKKYPDAVLAGPKGNKYDCSQFVQGKPNTVCYGLWKRRQWQSQAISNKYETPEVAIRMLPR</sequence>